<dbReference type="Proteomes" id="UP000007266">
    <property type="component" value="Linkage group 7"/>
</dbReference>
<protein>
    <submittedName>
        <fullName evidence="1">Uncharacterized protein</fullName>
    </submittedName>
</protein>
<accession>A0A139WFJ3</accession>
<organism evidence="1 2">
    <name type="scientific">Tribolium castaneum</name>
    <name type="common">Red flour beetle</name>
    <dbReference type="NCBI Taxonomy" id="7070"/>
    <lineage>
        <taxon>Eukaryota</taxon>
        <taxon>Metazoa</taxon>
        <taxon>Ecdysozoa</taxon>
        <taxon>Arthropoda</taxon>
        <taxon>Hexapoda</taxon>
        <taxon>Insecta</taxon>
        <taxon>Pterygota</taxon>
        <taxon>Neoptera</taxon>
        <taxon>Endopterygota</taxon>
        <taxon>Coleoptera</taxon>
        <taxon>Polyphaga</taxon>
        <taxon>Cucujiformia</taxon>
        <taxon>Tenebrionidae</taxon>
        <taxon>Tenebrionidae incertae sedis</taxon>
        <taxon>Tribolium</taxon>
    </lineage>
</organism>
<reference evidence="1 2" key="1">
    <citation type="journal article" date="2008" name="Nature">
        <title>The genome of the model beetle and pest Tribolium castaneum.</title>
        <authorList>
            <consortium name="Tribolium Genome Sequencing Consortium"/>
            <person name="Richards S."/>
            <person name="Gibbs R.A."/>
            <person name="Weinstock G.M."/>
            <person name="Brown S.J."/>
            <person name="Denell R."/>
            <person name="Beeman R.W."/>
            <person name="Gibbs R."/>
            <person name="Beeman R.W."/>
            <person name="Brown S.J."/>
            <person name="Bucher G."/>
            <person name="Friedrich M."/>
            <person name="Grimmelikhuijzen C.J."/>
            <person name="Klingler M."/>
            <person name="Lorenzen M."/>
            <person name="Richards S."/>
            <person name="Roth S."/>
            <person name="Schroder R."/>
            <person name="Tautz D."/>
            <person name="Zdobnov E.M."/>
            <person name="Muzny D."/>
            <person name="Gibbs R.A."/>
            <person name="Weinstock G.M."/>
            <person name="Attaway T."/>
            <person name="Bell S."/>
            <person name="Buhay C.J."/>
            <person name="Chandrabose M.N."/>
            <person name="Chavez D."/>
            <person name="Clerk-Blankenburg K.P."/>
            <person name="Cree A."/>
            <person name="Dao M."/>
            <person name="Davis C."/>
            <person name="Chacko J."/>
            <person name="Dinh H."/>
            <person name="Dugan-Rocha S."/>
            <person name="Fowler G."/>
            <person name="Garner T.T."/>
            <person name="Garnes J."/>
            <person name="Gnirke A."/>
            <person name="Hawes A."/>
            <person name="Hernandez J."/>
            <person name="Hines S."/>
            <person name="Holder M."/>
            <person name="Hume J."/>
            <person name="Jhangiani S.N."/>
            <person name="Joshi V."/>
            <person name="Khan Z.M."/>
            <person name="Jackson L."/>
            <person name="Kovar C."/>
            <person name="Kowis A."/>
            <person name="Lee S."/>
            <person name="Lewis L.R."/>
            <person name="Margolis J."/>
            <person name="Morgan M."/>
            <person name="Nazareth L.V."/>
            <person name="Nguyen N."/>
            <person name="Okwuonu G."/>
            <person name="Parker D."/>
            <person name="Richards S."/>
            <person name="Ruiz S.J."/>
            <person name="Santibanez J."/>
            <person name="Savard J."/>
            <person name="Scherer S.E."/>
            <person name="Schneider B."/>
            <person name="Sodergren E."/>
            <person name="Tautz D."/>
            <person name="Vattahil S."/>
            <person name="Villasana D."/>
            <person name="White C.S."/>
            <person name="Wright R."/>
            <person name="Park Y."/>
            <person name="Beeman R.W."/>
            <person name="Lord J."/>
            <person name="Oppert B."/>
            <person name="Lorenzen M."/>
            <person name="Brown S."/>
            <person name="Wang L."/>
            <person name="Savard J."/>
            <person name="Tautz D."/>
            <person name="Richards S."/>
            <person name="Weinstock G."/>
            <person name="Gibbs R.A."/>
            <person name="Liu Y."/>
            <person name="Worley K."/>
            <person name="Weinstock G."/>
            <person name="Elsik C.G."/>
            <person name="Reese J.T."/>
            <person name="Elhaik E."/>
            <person name="Landan G."/>
            <person name="Graur D."/>
            <person name="Arensburger P."/>
            <person name="Atkinson P."/>
            <person name="Beeman R.W."/>
            <person name="Beidler J."/>
            <person name="Brown S.J."/>
            <person name="Demuth J.P."/>
            <person name="Drury D.W."/>
            <person name="Du Y.Z."/>
            <person name="Fujiwara H."/>
            <person name="Lorenzen M."/>
            <person name="Maselli V."/>
            <person name="Osanai M."/>
            <person name="Park Y."/>
            <person name="Robertson H.M."/>
            <person name="Tu Z."/>
            <person name="Wang J.J."/>
            <person name="Wang S."/>
            <person name="Richards S."/>
            <person name="Song H."/>
            <person name="Zhang L."/>
            <person name="Sodergren E."/>
            <person name="Werner D."/>
            <person name="Stanke M."/>
            <person name="Morgenstern B."/>
            <person name="Solovyev V."/>
            <person name="Kosarev P."/>
            <person name="Brown G."/>
            <person name="Chen H.C."/>
            <person name="Ermolaeva O."/>
            <person name="Hlavina W."/>
            <person name="Kapustin Y."/>
            <person name="Kiryutin B."/>
            <person name="Kitts P."/>
            <person name="Maglott D."/>
            <person name="Pruitt K."/>
            <person name="Sapojnikov V."/>
            <person name="Souvorov A."/>
            <person name="Mackey A.J."/>
            <person name="Waterhouse R.M."/>
            <person name="Wyder S."/>
            <person name="Zdobnov E.M."/>
            <person name="Zdobnov E.M."/>
            <person name="Wyder S."/>
            <person name="Kriventseva E.V."/>
            <person name="Kadowaki T."/>
            <person name="Bork P."/>
            <person name="Aranda M."/>
            <person name="Bao R."/>
            <person name="Beermann A."/>
            <person name="Berns N."/>
            <person name="Bolognesi R."/>
            <person name="Bonneton F."/>
            <person name="Bopp D."/>
            <person name="Brown S.J."/>
            <person name="Bucher G."/>
            <person name="Butts T."/>
            <person name="Chaumot A."/>
            <person name="Denell R.E."/>
            <person name="Ferrier D.E."/>
            <person name="Friedrich M."/>
            <person name="Gordon C.M."/>
            <person name="Jindra M."/>
            <person name="Klingler M."/>
            <person name="Lan Q."/>
            <person name="Lattorff H.M."/>
            <person name="Laudet V."/>
            <person name="von Levetsow C."/>
            <person name="Liu Z."/>
            <person name="Lutz R."/>
            <person name="Lynch J.A."/>
            <person name="da Fonseca R.N."/>
            <person name="Posnien N."/>
            <person name="Reuter R."/>
            <person name="Roth S."/>
            <person name="Savard J."/>
            <person name="Schinko J.B."/>
            <person name="Schmitt C."/>
            <person name="Schoppmeier M."/>
            <person name="Schroder R."/>
            <person name="Shippy T.D."/>
            <person name="Simonnet F."/>
            <person name="Marques-Souza H."/>
            <person name="Tautz D."/>
            <person name="Tomoyasu Y."/>
            <person name="Trauner J."/>
            <person name="Van der Zee M."/>
            <person name="Vervoort M."/>
            <person name="Wittkopp N."/>
            <person name="Wimmer E.A."/>
            <person name="Yang X."/>
            <person name="Jones A.K."/>
            <person name="Sattelle D.B."/>
            <person name="Ebert P.R."/>
            <person name="Nelson D."/>
            <person name="Scott J.G."/>
            <person name="Beeman R.W."/>
            <person name="Muthukrishnan S."/>
            <person name="Kramer K.J."/>
            <person name="Arakane Y."/>
            <person name="Beeman R.W."/>
            <person name="Zhu Q."/>
            <person name="Hogenkamp D."/>
            <person name="Dixit R."/>
            <person name="Oppert B."/>
            <person name="Jiang H."/>
            <person name="Zou Z."/>
            <person name="Marshall J."/>
            <person name="Elpidina E."/>
            <person name="Vinokurov K."/>
            <person name="Oppert C."/>
            <person name="Zou Z."/>
            <person name="Evans J."/>
            <person name="Lu Z."/>
            <person name="Zhao P."/>
            <person name="Sumathipala N."/>
            <person name="Altincicek B."/>
            <person name="Vilcinskas A."/>
            <person name="Williams M."/>
            <person name="Hultmark D."/>
            <person name="Hetru C."/>
            <person name="Jiang H."/>
            <person name="Grimmelikhuijzen C.J."/>
            <person name="Hauser F."/>
            <person name="Cazzamali G."/>
            <person name="Williamson M."/>
            <person name="Park Y."/>
            <person name="Li B."/>
            <person name="Tanaka Y."/>
            <person name="Predel R."/>
            <person name="Neupert S."/>
            <person name="Schachtner J."/>
            <person name="Verleyen P."/>
            <person name="Raible F."/>
            <person name="Bork P."/>
            <person name="Friedrich M."/>
            <person name="Walden K.K."/>
            <person name="Robertson H.M."/>
            <person name="Angeli S."/>
            <person name="Foret S."/>
            <person name="Bucher G."/>
            <person name="Schuetz S."/>
            <person name="Maleszka R."/>
            <person name="Wimmer E.A."/>
            <person name="Beeman R.W."/>
            <person name="Lorenzen M."/>
            <person name="Tomoyasu Y."/>
            <person name="Miller S.C."/>
            <person name="Grossmann D."/>
            <person name="Bucher G."/>
        </authorList>
    </citation>
    <scope>NUCLEOTIDE SEQUENCE [LARGE SCALE GENOMIC DNA]</scope>
    <source>
        <strain evidence="1 2">Georgia GA2</strain>
    </source>
</reference>
<sequence>MNARLLAHYQALSRSGGTHEQRRDAKDAERWLPLKSCGHRLNLLN</sequence>
<dbReference type="EMBL" id="KQ971352">
    <property type="protein sequence ID" value="KYB26750.1"/>
    <property type="molecule type" value="Genomic_DNA"/>
</dbReference>
<evidence type="ECO:0000313" key="1">
    <source>
        <dbReference type="EMBL" id="KYB26750.1"/>
    </source>
</evidence>
<dbReference type="AlphaFoldDB" id="A0A139WFJ3"/>
<name>A0A139WFJ3_TRICA</name>
<evidence type="ECO:0000313" key="2">
    <source>
        <dbReference type="Proteomes" id="UP000007266"/>
    </source>
</evidence>
<proteinExistence type="predicted"/>
<keyword evidence="2" id="KW-1185">Reference proteome</keyword>
<gene>
    <name evidence="1" type="primary">AUGUSTUS-3.0.2_33653</name>
    <name evidence="1" type="ORF">TcasGA2_TC033653</name>
</gene>
<reference evidence="1 2" key="2">
    <citation type="journal article" date="2010" name="Nucleic Acids Res.">
        <title>BeetleBase in 2010: revisions to provide comprehensive genomic information for Tribolium castaneum.</title>
        <authorList>
            <person name="Kim H.S."/>
            <person name="Murphy T."/>
            <person name="Xia J."/>
            <person name="Caragea D."/>
            <person name="Park Y."/>
            <person name="Beeman R.W."/>
            <person name="Lorenzen M.D."/>
            <person name="Butcher S."/>
            <person name="Manak J.R."/>
            <person name="Brown S.J."/>
        </authorList>
    </citation>
    <scope>GENOME REANNOTATION</scope>
    <source>
        <strain evidence="1 2">Georgia GA2</strain>
    </source>
</reference>
<dbReference type="InParanoid" id="A0A139WFJ3"/>